<feature type="region of interest" description="Disordered" evidence="1">
    <location>
        <begin position="379"/>
        <end position="412"/>
    </location>
</feature>
<evidence type="ECO:0000313" key="2">
    <source>
        <dbReference type="EMBL" id="CAI3983828.1"/>
    </source>
</evidence>
<dbReference type="Gene3D" id="3.80.10.10">
    <property type="entry name" value="Ribonuclease Inhibitor"/>
    <property type="match status" value="1"/>
</dbReference>
<organism evidence="2">
    <name type="scientific">Cladocopium goreaui</name>
    <dbReference type="NCBI Taxonomy" id="2562237"/>
    <lineage>
        <taxon>Eukaryota</taxon>
        <taxon>Sar</taxon>
        <taxon>Alveolata</taxon>
        <taxon>Dinophyceae</taxon>
        <taxon>Suessiales</taxon>
        <taxon>Symbiodiniaceae</taxon>
        <taxon>Cladocopium</taxon>
    </lineage>
</organism>
<sequence>MVLANEAQEDEDEETEFSEALANSEDATGSDDIGSAQTPSSVYVMEHGVLGDEWMPRGTIMLSGHGAGYEARLSDAKEFVQMKPQLQQMITKAAGEEKYYAIRMYNPASPKRTLQAAIPMKLLADHFEDWHDILEVSVSDAGIPVALSYRVKHTLGLMLFDHTQVHLSEPSRIEGPRVQAAVREADGSIKPAEQPQQQSFLRRYWWVIAIAAFSKLTFIEFEGARADSLSLAPLLSSARSLKILDLSHSEFGDVEAQLWAAARVGPLPLQCLGFRHCRLRTPAGAAAVARILNNLGQVKHLRIQANRWRVESHRAFAEHLSPCAAQGLHSLEAGYCTSVIQVPLTVMAADAPDIFRAAEAEFTPPSPNPPIRRLRISAGPVNREQRGQGETGPSEASASSTPAPAPDRSGTASGTPFLLCSDRLNFLSHFGAGLWLAAALTRLGGLREIRLENLPLGLVALQVLRRRLRTPLEHLKKLTLGKGCTGLKEQQAGQELAFALAKTSPAGDPRCTMQRQPRSDATPAMLLGILEKSDPQFWYYEVADVYTYREFADIETSWLQATGGKICVCSSLLNQHDIDDLNVERIFMPKLPPKMKKHLFLKTPKLRAHIAKQAQQLLDVARLNGPEAVQEMKSALEGGLEQLNHEADLHPLEFKKSLKELETIEAITKADSVPILGLTFLSPSDAHRSKPELRAFL</sequence>
<reference evidence="2" key="1">
    <citation type="submission" date="2022-10" db="EMBL/GenBank/DDBJ databases">
        <authorList>
            <person name="Chen Y."/>
            <person name="Dougan E. K."/>
            <person name="Chan C."/>
            <person name="Rhodes N."/>
            <person name="Thang M."/>
        </authorList>
    </citation>
    <scope>NUCLEOTIDE SEQUENCE</scope>
</reference>
<dbReference type="EMBL" id="CAMXCT010000838">
    <property type="protein sequence ID" value="CAI3983828.1"/>
    <property type="molecule type" value="Genomic_DNA"/>
</dbReference>
<dbReference type="OrthoDB" id="420100at2759"/>
<dbReference type="AlphaFoldDB" id="A0A9P1C484"/>
<proteinExistence type="predicted"/>
<feature type="compositionally biased region" description="Acidic residues" evidence="1">
    <location>
        <begin position="7"/>
        <end position="17"/>
    </location>
</feature>
<dbReference type="CDD" id="cd22209">
    <property type="entry name" value="EMC10"/>
    <property type="match status" value="1"/>
</dbReference>
<name>A0A9P1C484_9DINO</name>
<feature type="region of interest" description="Disordered" evidence="1">
    <location>
        <begin position="1"/>
        <end position="38"/>
    </location>
</feature>
<evidence type="ECO:0000313" key="3">
    <source>
        <dbReference type="EMBL" id="CAL1137203.1"/>
    </source>
</evidence>
<feature type="compositionally biased region" description="Low complexity" evidence="1">
    <location>
        <begin position="391"/>
        <end position="402"/>
    </location>
</feature>
<evidence type="ECO:0000313" key="4">
    <source>
        <dbReference type="EMBL" id="CAL4771140.1"/>
    </source>
</evidence>
<comment type="caution">
    <text evidence="2">The sequence shown here is derived from an EMBL/GenBank/DDBJ whole genome shotgun (WGS) entry which is preliminary data.</text>
</comment>
<dbReference type="InterPro" id="IPR032675">
    <property type="entry name" value="LRR_dom_sf"/>
</dbReference>
<dbReference type="SUPFAM" id="SSF52047">
    <property type="entry name" value="RNI-like"/>
    <property type="match status" value="1"/>
</dbReference>
<protein>
    <submittedName>
        <fullName evidence="4">ER membrane protein complex subunit 10</fullName>
    </submittedName>
</protein>
<evidence type="ECO:0000256" key="1">
    <source>
        <dbReference type="SAM" id="MobiDB-lite"/>
    </source>
</evidence>
<dbReference type="EMBL" id="CAMXCT030000838">
    <property type="protein sequence ID" value="CAL4771140.1"/>
    <property type="molecule type" value="Genomic_DNA"/>
</dbReference>
<evidence type="ECO:0000313" key="5">
    <source>
        <dbReference type="Proteomes" id="UP001152797"/>
    </source>
</evidence>
<accession>A0A9P1C484</accession>
<reference evidence="3" key="2">
    <citation type="submission" date="2024-04" db="EMBL/GenBank/DDBJ databases">
        <authorList>
            <person name="Chen Y."/>
            <person name="Shah S."/>
            <person name="Dougan E. K."/>
            <person name="Thang M."/>
            <person name="Chan C."/>
        </authorList>
    </citation>
    <scope>NUCLEOTIDE SEQUENCE [LARGE SCALE GENOMIC DNA]</scope>
</reference>
<gene>
    <name evidence="2" type="ORF">C1SCF055_LOCUS11408</name>
</gene>
<dbReference type="EMBL" id="CAMXCT020000838">
    <property type="protein sequence ID" value="CAL1137203.1"/>
    <property type="molecule type" value="Genomic_DNA"/>
</dbReference>
<keyword evidence="5" id="KW-1185">Reference proteome</keyword>
<dbReference type="Proteomes" id="UP001152797">
    <property type="component" value="Unassembled WGS sequence"/>
</dbReference>